<dbReference type="InterPro" id="IPR051216">
    <property type="entry name" value="Teneurin"/>
</dbReference>
<dbReference type="PRINTS" id="PR00011">
    <property type="entry name" value="EGFLAMININ"/>
</dbReference>
<comment type="caution">
    <text evidence="4">Lacks conserved residue(s) required for the propagation of feature annotation.</text>
</comment>
<dbReference type="RefSeq" id="XP_008868338.1">
    <property type="nucleotide sequence ID" value="XM_008870116.1"/>
</dbReference>
<evidence type="ECO:0000256" key="1">
    <source>
        <dbReference type="ARBA" id="ARBA00022536"/>
    </source>
</evidence>
<dbReference type="AlphaFoldDB" id="A0A024U9M1"/>
<dbReference type="Pfam" id="PF23106">
    <property type="entry name" value="EGF_Teneurin"/>
    <property type="match status" value="1"/>
</dbReference>
<feature type="disulfide bond" evidence="4">
    <location>
        <begin position="50"/>
        <end position="59"/>
    </location>
</feature>
<gene>
    <name evidence="7" type="ORF">H310_05397</name>
</gene>
<feature type="domain" description="EGF-like" evidence="6">
    <location>
        <begin position="77"/>
        <end position="111"/>
    </location>
</feature>
<dbReference type="EMBL" id="KI913960">
    <property type="protein sequence ID" value="ETW02954.1"/>
    <property type="molecule type" value="Genomic_DNA"/>
</dbReference>
<dbReference type="PROSITE" id="PS01186">
    <property type="entry name" value="EGF_2"/>
    <property type="match status" value="2"/>
</dbReference>
<keyword evidence="2" id="KW-0677">Repeat</keyword>
<proteinExistence type="predicted"/>
<evidence type="ECO:0000256" key="3">
    <source>
        <dbReference type="ARBA" id="ARBA00023157"/>
    </source>
</evidence>
<organism evidence="7">
    <name type="scientific">Aphanomyces invadans</name>
    <dbReference type="NCBI Taxonomy" id="157072"/>
    <lineage>
        <taxon>Eukaryota</taxon>
        <taxon>Sar</taxon>
        <taxon>Stramenopiles</taxon>
        <taxon>Oomycota</taxon>
        <taxon>Saprolegniomycetes</taxon>
        <taxon>Saprolegniales</taxon>
        <taxon>Verrucalvaceae</taxon>
        <taxon>Aphanomyces</taxon>
    </lineage>
</organism>
<keyword evidence="5" id="KW-0732">Signal</keyword>
<accession>A0A024U9M1</accession>
<feature type="disulfide bond" evidence="4">
    <location>
        <begin position="101"/>
        <end position="110"/>
    </location>
</feature>
<dbReference type="Gene3D" id="2.60.120.260">
    <property type="entry name" value="Galactose-binding domain-like"/>
    <property type="match status" value="1"/>
</dbReference>
<dbReference type="SMART" id="SM00181">
    <property type="entry name" value="EGF"/>
    <property type="match status" value="5"/>
</dbReference>
<feature type="signal peptide" evidence="5">
    <location>
        <begin position="1"/>
        <end position="29"/>
    </location>
</feature>
<dbReference type="PROSITE" id="PS00022">
    <property type="entry name" value="EGF_1"/>
    <property type="match status" value="4"/>
</dbReference>
<dbReference type="Pfam" id="PF07974">
    <property type="entry name" value="EGF_2"/>
    <property type="match status" value="3"/>
</dbReference>
<evidence type="ECO:0000259" key="6">
    <source>
        <dbReference type="PROSITE" id="PS50026"/>
    </source>
</evidence>
<feature type="chain" id="PRO_5001534945" description="EGF-like domain-containing protein" evidence="5">
    <location>
        <begin position="30"/>
        <end position="685"/>
    </location>
</feature>
<reference evidence="7" key="1">
    <citation type="submission" date="2013-12" db="EMBL/GenBank/DDBJ databases">
        <title>The Genome Sequence of Aphanomyces invadans NJM9701.</title>
        <authorList>
            <consortium name="The Broad Institute Genomics Platform"/>
            <person name="Russ C."/>
            <person name="Tyler B."/>
            <person name="van West P."/>
            <person name="Dieguez-Uribeondo J."/>
            <person name="Young S.K."/>
            <person name="Zeng Q."/>
            <person name="Gargeya S."/>
            <person name="Fitzgerald M."/>
            <person name="Abouelleil A."/>
            <person name="Alvarado L."/>
            <person name="Chapman S.B."/>
            <person name="Gainer-Dewar J."/>
            <person name="Goldberg J."/>
            <person name="Griggs A."/>
            <person name="Gujja S."/>
            <person name="Hansen M."/>
            <person name="Howarth C."/>
            <person name="Imamovic A."/>
            <person name="Ireland A."/>
            <person name="Larimer J."/>
            <person name="McCowan C."/>
            <person name="Murphy C."/>
            <person name="Pearson M."/>
            <person name="Poon T.W."/>
            <person name="Priest M."/>
            <person name="Roberts A."/>
            <person name="Saif S."/>
            <person name="Shea T."/>
            <person name="Sykes S."/>
            <person name="Wortman J."/>
            <person name="Nusbaum C."/>
            <person name="Birren B."/>
        </authorList>
    </citation>
    <scope>NUCLEOTIDE SEQUENCE [LARGE SCALE GENOMIC DNA]</scope>
    <source>
        <strain evidence="7">NJM9701</strain>
    </source>
</reference>
<dbReference type="PROSITE" id="PS50026">
    <property type="entry name" value="EGF_3"/>
    <property type="match status" value="3"/>
</dbReference>
<dbReference type="Gene3D" id="2.10.25.10">
    <property type="entry name" value="Laminin"/>
    <property type="match status" value="2"/>
</dbReference>
<dbReference type="PANTHER" id="PTHR11219">
    <property type="entry name" value="TENEURIN AND N-ACETYLGLUCOSAMINE-1-PHOSPHODIESTER ALPHA-N-ACETYLGLUCOSAMINIDASE"/>
    <property type="match status" value="1"/>
</dbReference>
<evidence type="ECO:0000256" key="4">
    <source>
        <dbReference type="PROSITE-ProRule" id="PRU00076"/>
    </source>
</evidence>
<dbReference type="InterPro" id="IPR013111">
    <property type="entry name" value="EGF_extracell"/>
</dbReference>
<dbReference type="OrthoDB" id="442731at2759"/>
<feature type="disulfide bond" evidence="4">
    <location>
        <begin position="372"/>
        <end position="381"/>
    </location>
</feature>
<feature type="domain" description="EGF-like" evidence="6">
    <location>
        <begin position="28"/>
        <end position="60"/>
    </location>
</feature>
<dbReference type="PANTHER" id="PTHR11219:SF69">
    <property type="entry name" value="TENEURIN-A"/>
    <property type="match status" value="1"/>
</dbReference>
<feature type="domain" description="EGF-like" evidence="6">
    <location>
        <begin position="345"/>
        <end position="382"/>
    </location>
</feature>
<dbReference type="VEuPathDB" id="FungiDB:H310_05397"/>
<dbReference type="STRING" id="157072.A0A024U9M1"/>
<sequence length="685" mass="71124">MLIVGCKVMGTRAACVVVAVLLMLGLALASPCPQDCSGHGFCLKQGVCKCSRSWTGHNCATAKCPMGVAWSDFAIDNDNAHNLAMCSNRGKCDTTTGICTCLAGFTGEACDRLACSCNGRGTCVSMKDYALTKDRGLGQIFPYDTNWDATKLHGCVCDPPYSGYSCQINECPRGDDPLTGTIYDPSGLQFNEKQIVNCKATGGSFTLTFRGQTTVPIFPSDSAATVQAKVWALPSVNGVAVSYSGITTQACTILGNNIALEFTQDFGNLPSVVGDATQLTHSSAGMSPTLTITTATEGTKENAFCSNRGLCDRTSGICACFSNFFSSDGNGNIGTRGDCGFAVAAITQCPGAVLACSGHGICQGPPTYTCICASGFQGGDCSERICPVGKAWFDMPHSPQGAHGLVECSNAGLCDRSKGECVCDPRFTGASCNRMVCPNECSGHGTCQTIQSMAGRSVINGDPLRFTYGSIPNHFPTWDFDQMQGCVCNPGYAGFDCSKLTCPTGDDPVTRVDANNRPQTNTIQVVQCTGTTGTFTLGFRAQSTPALPFSITPANLAAALHALPEFGQVSVAYSSGTSGCTAGGTNLISITFRTVFGNLPTIRTTVNGVTSVTVRNDGTGGSVVGTKEDAVCSNRGTCDAQHGTCICAEGFTSSDGYGGPGSRGDCGYMEPVYLNSAAKVANEVG</sequence>
<name>A0A024U9M1_9STRA</name>
<evidence type="ECO:0000256" key="2">
    <source>
        <dbReference type="ARBA" id="ARBA00022737"/>
    </source>
</evidence>
<evidence type="ECO:0000313" key="7">
    <source>
        <dbReference type="EMBL" id="ETW02954.1"/>
    </source>
</evidence>
<keyword evidence="3 4" id="KW-1015">Disulfide bond</keyword>
<dbReference type="InterPro" id="IPR000742">
    <property type="entry name" value="EGF"/>
</dbReference>
<keyword evidence="1 4" id="KW-0245">EGF-like domain</keyword>
<dbReference type="eggNOG" id="KOG1225">
    <property type="taxonomic scope" value="Eukaryota"/>
</dbReference>
<protein>
    <recommendedName>
        <fullName evidence="6">EGF-like domain-containing protein</fullName>
    </recommendedName>
</protein>
<feature type="disulfide bond" evidence="4">
    <location>
        <begin position="32"/>
        <end position="42"/>
    </location>
</feature>
<dbReference type="GeneID" id="20082447"/>
<evidence type="ECO:0000256" key="5">
    <source>
        <dbReference type="SAM" id="SignalP"/>
    </source>
</evidence>